<accession>A0A1G2LIF8</accession>
<dbReference type="EMBL" id="MHQV01000024">
    <property type="protein sequence ID" value="OHA10602.1"/>
    <property type="molecule type" value="Genomic_DNA"/>
</dbReference>
<dbReference type="GO" id="GO:0051205">
    <property type="term" value="P:protein insertion into membrane"/>
    <property type="evidence" value="ECO:0007669"/>
    <property type="project" value="TreeGrafter"/>
</dbReference>
<organism evidence="12 13">
    <name type="scientific">Candidatus Sungbacteria bacterium RIFCSPLOWO2_02_FULL_48_13b</name>
    <dbReference type="NCBI Taxonomy" id="1802283"/>
    <lineage>
        <taxon>Bacteria</taxon>
        <taxon>Candidatus Sungiibacteriota</taxon>
    </lineage>
</organism>
<evidence type="ECO:0000256" key="4">
    <source>
        <dbReference type="ARBA" id="ARBA00022692"/>
    </source>
</evidence>
<evidence type="ECO:0000256" key="8">
    <source>
        <dbReference type="ARBA" id="ARBA00023186"/>
    </source>
</evidence>
<comment type="similarity">
    <text evidence="9">Belongs to the OXA1/ALB3/YidC family.</text>
</comment>
<evidence type="ECO:0000259" key="11">
    <source>
        <dbReference type="Pfam" id="PF02096"/>
    </source>
</evidence>
<dbReference type="InterPro" id="IPR001708">
    <property type="entry name" value="YidC/ALB3/OXA1/COX18"/>
</dbReference>
<keyword evidence="2" id="KW-0813">Transport</keyword>
<evidence type="ECO:0000256" key="10">
    <source>
        <dbReference type="SAM" id="Phobius"/>
    </source>
</evidence>
<keyword evidence="3" id="KW-1003">Cell membrane</keyword>
<keyword evidence="6 10" id="KW-1133">Transmembrane helix</keyword>
<feature type="transmembrane region" description="Helical" evidence="10">
    <location>
        <begin position="207"/>
        <end position="225"/>
    </location>
</feature>
<dbReference type="GO" id="GO:0005886">
    <property type="term" value="C:plasma membrane"/>
    <property type="evidence" value="ECO:0007669"/>
    <property type="project" value="UniProtKB-SubCell"/>
</dbReference>
<feature type="domain" description="Membrane insertase YidC/Oxa/ALB C-terminal" evidence="11">
    <location>
        <begin position="30"/>
        <end position="221"/>
    </location>
</feature>
<keyword evidence="7 10" id="KW-0472">Membrane</keyword>
<feature type="transmembrane region" description="Helical" evidence="10">
    <location>
        <begin position="20"/>
        <end position="44"/>
    </location>
</feature>
<evidence type="ECO:0000256" key="1">
    <source>
        <dbReference type="ARBA" id="ARBA00004651"/>
    </source>
</evidence>
<keyword evidence="8" id="KW-0143">Chaperone</keyword>
<dbReference type="AlphaFoldDB" id="A0A1G2LIF8"/>
<dbReference type="GO" id="GO:0032977">
    <property type="term" value="F:membrane insertase activity"/>
    <property type="evidence" value="ECO:0007669"/>
    <property type="project" value="InterPro"/>
</dbReference>
<proteinExistence type="inferred from homology"/>
<protein>
    <recommendedName>
        <fullName evidence="11">Membrane insertase YidC/Oxa/ALB C-terminal domain-containing protein</fullName>
    </recommendedName>
</protein>
<dbReference type="CDD" id="cd20070">
    <property type="entry name" value="5TM_YidC_Alb3"/>
    <property type="match status" value="1"/>
</dbReference>
<keyword evidence="4 9" id="KW-0812">Transmembrane</keyword>
<gene>
    <name evidence="12" type="ORF">A3H71_02000</name>
</gene>
<evidence type="ECO:0000256" key="6">
    <source>
        <dbReference type="ARBA" id="ARBA00022989"/>
    </source>
</evidence>
<evidence type="ECO:0000256" key="3">
    <source>
        <dbReference type="ARBA" id="ARBA00022475"/>
    </source>
</evidence>
<dbReference type="NCBIfam" id="TIGR03592">
    <property type="entry name" value="yidC_oxa1_cterm"/>
    <property type="match status" value="1"/>
</dbReference>
<evidence type="ECO:0000256" key="7">
    <source>
        <dbReference type="ARBA" id="ARBA00023136"/>
    </source>
</evidence>
<comment type="caution">
    <text evidence="12">The sequence shown here is derived from an EMBL/GenBank/DDBJ whole genome shotgun (WGS) entry which is preliminary data.</text>
</comment>
<evidence type="ECO:0000256" key="9">
    <source>
        <dbReference type="RuleBase" id="RU003945"/>
    </source>
</evidence>
<dbReference type="GO" id="GO:0015031">
    <property type="term" value="P:protein transport"/>
    <property type="evidence" value="ECO:0007669"/>
    <property type="project" value="UniProtKB-KW"/>
</dbReference>
<comment type="subcellular location">
    <subcellularLocation>
        <location evidence="1">Cell membrane</location>
        <topology evidence="1">Multi-pass membrane protein</topology>
    </subcellularLocation>
    <subcellularLocation>
        <location evidence="9">Membrane</location>
        <topology evidence="9">Multi-pass membrane protein</topology>
    </subcellularLocation>
</comment>
<keyword evidence="5" id="KW-0653">Protein transport</keyword>
<evidence type="ECO:0000313" key="12">
    <source>
        <dbReference type="EMBL" id="OHA10602.1"/>
    </source>
</evidence>
<evidence type="ECO:0000256" key="5">
    <source>
        <dbReference type="ARBA" id="ARBA00022927"/>
    </source>
</evidence>
<dbReference type="STRING" id="1802283.A3H71_02000"/>
<dbReference type="Pfam" id="PF02096">
    <property type="entry name" value="60KD_IMP"/>
    <property type="match status" value="1"/>
</dbReference>
<name>A0A1G2LIF8_9BACT</name>
<evidence type="ECO:0000256" key="2">
    <source>
        <dbReference type="ARBA" id="ARBA00022448"/>
    </source>
</evidence>
<dbReference type="InterPro" id="IPR028055">
    <property type="entry name" value="YidC/Oxa/ALB_C"/>
</dbReference>
<dbReference type="Proteomes" id="UP000179052">
    <property type="component" value="Unassembled WGS sequence"/>
</dbReference>
<dbReference type="PANTHER" id="PTHR12428:SF65">
    <property type="entry name" value="CYTOCHROME C OXIDASE ASSEMBLY PROTEIN COX18, MITOCHONDRIAL"/>
    <property type="match status" value="1"/>
</dbReference>
<feature type="transmembrane region" description="Helical" evidence="10">
    <location>
        <begin position="91"/>
        <end position="115"/>
    </location>
</feature>
<evidence type="ECO:0000313" key="13">
    <source>
        <dbReference type="Proteomes" id="UP000179052"/>
    </source>
</evidence>
<sequence length="235" mass="26482">MAYIFHEFLTRPLFNLLVFFYQVIPFHDLGLAIILLTIFIRLLLYPFVAKAARAQKALALLQPEVDKLRNTFKDNKEEQARRLMELYKLKGINPLSGCLPVLIQLPLLFALFSVFSTATTAGALDQLYTFVPHPATLSSLAFGFIDLASPSKVLAILAGLSQFVQGYVMPQPPRGSSDGPLAQAARAQIYMIPVMITIIGFRFPAALPLYWTILNILGIFQYSDFRPWRRSMPQK</sequence>
<reference evidence="12 13" key="1">
    <citation type="journal article" date="2016" name="Nat. Commun.">
        <title>Thousands of microbial genomes shed light on interconnected biogeochemical processes in an aquifer system.</title>
        <authorList>
            <person name="Anantharaman K."/>
            <person name="Brown C.T."/>
            <person name="Hug L.A."/>
            <person name="Sharon I."/>
            <person name="Castelle C.J."/>
            <person name="Probst A.J."/>
            <person name="Thomas B.C."/>
            <person name="Singh A."/>
            <person name="Wilkins M.J."/>
            <person name="Karaoz U."/>
            <person name="Brodie E.L."/>
            <person name="Williams K.H."/>
            <person name="Hubbard S.S."/>
            <person name="Banfield J.F."/>
        </authorList>
    </citation>
    <scope>NUCLEOTIDE SEQUENCE [LARGE SCALE GENOMIC DNA]</scope>
</reference>
<dbReference type="InterPro" id="IPR047196">
    <property type="entry name" value="YidC_ALB_C"/>
</dbReference>
<dbReference type="PANTHER" id="PTHR12428">
    <property type="entry name" value="OXA1"/>
    <property type="match status" value="1"/>
</dbReference>